<protein>
    <submittedName>
        <fullName evidence="1">7439_t:CDS:1</fullName>
    </submittedName>
</protein>
<organism evidence="1 2">
    <name type="scientific">Racocetra persica</name>
    <dbReference type="NCBI Taxonomy" id="160502"/>
    <lineage>
        <taxon>Eukaryota</taxon>
        <taxon>Fungi</taxon>
        <taxon>Fungi incertae sedis</taxon>
        <taxon>Mucoromycota</taxon>
        <taxon>Glomeromycotina</taxon>
        <taxon>Glomeromycetes</taxon>
        <taxon>Diversisporales</taxon>
        <taxon>Gigasporaceae</taxon>
        <taxon>Racocetra</taxon>
    </lineage>
</organism>
<feature type="non-terminal residue" evidence="1">
    <location>
        <position position="54"/>
    </location>
</feature>
<name>A0ACA9SXT7_9GLOM</name>
<comment type="caution">
    <text evidence="1">The sequence shown here is derived from an EMBL/GenBank/DDBJ whole genome shotgun (WGS) entry which is preliminary data.</text>
</comment>
<evidence type="ECO:0000313" key="2">
    <source>
        <dbReference type="Proteomes" id="UP000789920"/>
    </source>
</evidence>
<accession>A0ACA9SXT7</accession>
<evidence type="ECO:0000313" key="1">
    <source>
        <dbReference type="EMBL" id="CAG8851622.1"/>
    </source>
</evidence>
<feature type="non-terminal residue" evidence="1">
    <location>
        <position position="1"/>
    </location>
</feature>
<gene>
    <name evidence="1" type="ORF">RPERSI_LOCUS36655</name>
</gene>
<reference evidence="1" key="1">
    <citation type="submission" date="2021-06" db="EMBL/GenBank/DDBJ databases">
        <authorList>
            <person name="Kallberg Y."/>
            <person name="Tangrot J."/>
            <person name="Rosling A."/>
        </authorList>
    </citation>
    <scope>NUCLEOTIDE SEQUENCE</scope>
    <source>
        <strain evidence="1">MA461A</strain>
    </source>
</reference>
<dbReference type="EMBL" id="CAJVQC010177246">
    <property type="protein sequence ID" value="CAG8851622.1"/>
    <property type="molecule type" value="Genomic_DNA"/>
</dbReference>
<dbReference type="Proteomes" id="UP000789920">
    <property type="component" value="Unassembled WGS sequence"/>
</dbReference>
<keyword evidence="2" id="KW-1185">Reference proteome</keyword>
<proteinExistence type="predicted"/>
<sequence>NKQMFSEAKAFSKFKTQTFQCNILVSASAYTKLMLHTARYEVDAFSQYVFANPF</sequence>